<dbReference type="InterPro" id="IPR001048">
    <property type="entry name" value="Asp/Glu/Uridylate_kinase"/>
</dbReference>
<feature type="compositionally biased region" description="Basic and acidic residues" evidence="6">
    <location>
        <begin position="110"/>
        <end position="121"/>
    </location>
</feature>
<keyword evidence="10" id="KW-1185">Reference proteome</keyword>
<feature type="domain" description="Myb/SANT-like DNA-binding" evidence="8">
    <location>
        <begin position="154"/>
        <end position="243"/>
    </location>
</feature>
<evidence type="ECO:0000259" key="7">
    <source>
        <dbReference type="Pfam" id="PF00696"/>
    </source>
</evidence>
<feature type="region of interest" description="Disordered" evidence="6">
    <location>
        <begin position="249"/>
        <end position="278"/>
    </location>
</feature>
<proteinExistence type="inferred from homology"/>
<dbReference type="GO" id="GO:0005737">
    <property type="term" value="C:cytoplasm"/>
    <property type="evidence" value="ECO:0007669"/>
    <property type="project" value="InterPro"/>
</dbReference>
<feature type="compositionally biased region" description="Low complexity" evidence="6">
    <location>
        <begin position="69"/>
        <end position="79"/>
    </location>
</feature>
<dbReference type="PANTHER" id="PTHR42833">
    <property type="entry name" value="URIDYLATE KINASE"/>
    <property type="match status" value="1"/>
</dbReference>
<comment type="pathway">
    <text evidence="1">Pyrimidine metabolism; CTP biosynthesis via de novo pathway; UDP from UMP (UMPK route): step 1/1.</text>
</comment>
<evidence type="ECO:0000256" key="1">
    <source>
        <dbReference type="ARBA" id="ARBA00004791"/>
    </source>
</evidence>
<dbReference type="PANTHER" id="PTHR42833:SF1">
    <property type="entry name" value="UMP KINASE"/>
    <property type="match status" value="1"/>
</dbReference>
<dbReference type="Pfam" id="PF00696">
    <property type="entry name" value="AA_kinase"/>
    <property type="match status" value="1"/>
</dbReference>
<dbReference type="AlphaFoldDB" id="A0AAV1CQC0"/>
<dbReference type="Proteomes" id="UP001161247">
    <property type="component" value="Chromosome 3"/>
</dbReference>
<evidence type="ECO:0000256" key="5">
    <source>
        <dbReference type="ARBA" id="ARBA00032092"/>
    </source>
</evidence>
<dbReference type="EC" id="2.7.4.22" evidence="3"/>
<dbReference type="SUPFAM" id="SSF53633">
    <property type="entry name" value="Carbamate kinase-like"/>
    <property type="match status" value="1"/>
</dbReference>
<evidence type="ECO:0000313" key="10">
    <source>
        <dbReference type="Proteomes" id="UP001161247"/>
    </source>
</evidence>
<evidence type="ECO:0000259" key="8">
    <source>
        <dbReference type="Pfam" id="PF13837"/>
    </source>
</evidence>
<evidence type="ECO:0000256" key="6">
    <source>
        <dbReference type="SAM" id="MobiDB-lite"/>
    </source>
</evidence>
<protein>
    <recommendedName>
        <fullName evidence="3">UMP kinase</fullName>
        <ecNumber evidence="3">2.7.4.22</ecNumber>
    </recommendedName>
    <alternativeName>
        <fullName evidence="5">Uridine monophosphate kinase</fullName>
    </alternativeName>
</protein>
<dbReference type="EMBL" id="OX459120">
    <property type="protein sequence ID" value="CAI9097849.1"/>
    <property type="molecule type" value="Genomic_DNA"/>
</dbReference>
<dbReference type="Gene3D" id="1.10.10.60">
    <property type="entry name" value="Homeodomain-like"/>
    <property type="match status" value="1"/>
</dbReference>
<dbReference type="FunFam" id="1.10.10.60:FF:000238">
    <property type="entry name" value="Aspartate/glutamate/uridylate kinase family protein"/>
    <property type="match status" value="1"/>
</dbReference>
<keyword evidence="4" id="KW-0665">Pyrimidine biosynthesis</keyword>
<dbReference type="InterPro" id="IPR015963">
    <property type="entry name" value="Uridylate_kinase_bac"/>
</dbReference>
<organism evidence="9 10">
    <name type="scientific">Oldenlandia corymbosa var. corymbosa</name>
    <dbReference type="NCBI Taxonomy" id="529605"/>
    <lineage>
        <taxon>Eukaryota</taxon>
        <taxon>Viridiplantae</taxon>
        <taxon>Streptophyta</taxon>
        <taxon>Embryophyta</taxon>
        <taxon>Tracheophyta</taxon>
        <taxon>Spermatophyta</taxon>
        <taxon>Magnoliopsida</taxon>
        <taxon>eudicotyledons</taxon>
        <taxon>Gunneridae</taxon>
        <taxon>Pentapetalae</taxon>
        <taxon>asterids</taxon>
        <taxon>lamiids</taxon>
        <taxon>Gentianales</taxon>
        <taxon>Rubiaceae</taxon>
        <taxon>Rubioideae</taxon>
        <taxon>Spermacoceae</taxon>
        <taxon>Hedyotis-Oldenlandia complex</taxon>
        <taxon>Oldenlandia</taxon>
    </lineage>
</organism>
<reference evidence="9" key="1">
    <citation type="submission" date="2023-03" db="EMBL/GenBank/DDBJ databases">
        <authorList>
            <person name="Julca I."/>
        </authorList>
    </citation>
    <scope>NUCLEOTIDE SEQUENCE</scope>
</reference>
<evidence type="ECO:0000256" key="2">
    <source>
        <dbReference type="ARBA" id="ARBA00007614"/>
    </source>
</evidence>
<dbReference type="Gene3D" id="3.40.1160.10">
    <property type="entry name" value="Acetylglutamate kinase-like"/>
    <property type="match status" value="1"/>
</dbReference>
<comment type="similarity">
    <text evidence="2">Belongs to the UMP kinase family.</text>
</comment>
<feature type="compositionally biased region" description="Polar residues" evidence="6">
    <location>
        <begin position="15"/>
        <end position="27"/>
    </location>
</feature>
<gene>
    <name evidence="9" type="ORF">OLC1_LOCUS8223</name>
</gene>
<accession>A0AAV1CQC0</accession>
<evidence type="ECO:0000256" key="4">
    <source>
        <dbReference type="ARBA" id="ARBA00022975"/>
    </source>
</evidence>
<dbReference type="GO" id="GO:0006225">
    <property type="term" value="P:UDP biosynthetic process"/>
    <property type="evidence" value="ECO:0007669"/>
    <property type="project" value="TreeGrafter"/>
</dbReference>
<name>A0AAV1CQC0_OLDCO</name>
<dbReference type="InterPro" id="IPR036393">
    <property type="entry name" value="AceGlu_kinase-like_sf"/>
</dbReference>
<dbReference type="InterPro" id="IPR044822">
    <property type="entry name" value="Myb_DNA-bind_4"/>
</dbReference>
<dbReference type="GO" id="GO:0033862">
    <property type="term" value="F:UMP kinase activity"/>
    <property type="evidence" value="ECO:0007669"/>
    <property type="project" value="UniProtKB-EC"/>
</dbReference>
<evidence type="ECO:0000313" key="9">
    <source>
        <dbReference type="EMBL" id="CAI9097849.1"/>
    </source>
</evidence>
<dbReference type="CDD" id="cd04254">
    <property type="entry name" value="AAK_UMPK-PyrH-Ec"/>
    <property type="match status" value="1"/>
</dbReference>
<sequence length="538" mass="58111">MASCDEEFSLIGDDNATTSQPSTNPNPNLIHHRQPFGHRNISAVNNEDDDVVSADADGYSDDAFGSSQPNNPTLNNPNNISQQTYRIVSYESDPNPFEHDQNPNKARGNRPNEKRSDREEVSDSGTPYLYKRSRVCSSATGQGGGGGVEYRKDREEWSDPAIAYLLDAYTEKFIILNRGNLRGRDWEDVAAIVTERCGKQSKSVEQCKNKVDNLKKRYKLERHRLNNGGVSASHWPWFKQMELIVGNSSSSGKGAADDEKSAGGSANSSKQSKRYATTTAVSPGGVISNVKSKPTTNTRWRRVVFKVSGATLSGAAPHNVDPKVALLVAREVSIACRSGVEVAIVVGARNFFCGHTLVATSDLDRYSAYQMGMMATVMNALLLQSAFQQLGMQTRVLSAHSMPNVSEAYCRLKAIRHLEKGRVLLFAGIGGGAGNQLFSTDFAAALRASEIHAEAVVKGTNADGVVVCDSRNNNVTADRISFTELISGGSGPIDGMALKSCQENAIPVIVFNLHEPGNISRALCGQEVGTLIDTGAFN</sequence>
<feature type="region of interest" description="Disordered" evidence="6">
    <location>
        <begin position="92"/>
        <end position="151"/>
    </location>
</feature>
<feature type="compositionally biased region" description="Polar residues" evidence="6">
    <location>
        <begin position="264"/>
        <end position="278"/>
    </location>
</feature>
<dbReference type="Pfam" id="PF13837">
    <property type="entry name" value="Myb_DNA-bind_4"/>
    <property type="match status" value="1"/>
</dbReference>
<feature type="domain" description="Aspartate/glutamate/uridylate kinase" evidence="7">
    <location>
        <begin position="302"/>
        <end position="512"/>
    </location>
</feature>
<evidence type="ECO:0000256" key="3">
    <source>
        <dbReference type="ARBA" id="ARBA00012899"/>
    </source>
</evidence>
<feature type="region of interest" description="Disordered" evidence="6">
    <location>
        <begin position="1"/>
        <end position="80"/>
    </location>
</feature>